<dbReference type="AlphaFoldDB" id="A0ABC9QUS0"/>
<proteinExistence type="predicted"/>
<protein>
    <recommendedName>
        <fullName evidence="3">HPr kinase</fullName>
    </recommendedName>
</protein>
<dbReference type="Gene3D" id="3.40.50.300">
    <property type="entry name" value="P-loop containing nucleotide triphosphate hydrolases"/>
    <property type="match status" value="1"/>
</dbReference>
<evidence type="ECO:0008006" key="3">
    <source>
        <dbReference type="Google" id="ProtNLM"/>
    </source>
</evidence>
<dbReference type="EMBL" id="AHEV01000051">
    <property type="protein sequence ID" value="EJR29907.1"/>
    <property type="molecule type" value="Genomic_DNA"/>
</dbReference>
<name>A0ABC9QUS0_BACMY</name>
<dbReference type="InterPro" id="IPR027417">
    <property type="entry name" value="P-loop_NTPase"/>
</dbReference>
<evidence type="ECO:0000313" key="1">
    <source>
        <dbReference type="EMBL" id="EJR29907.1"/>
    </source>
</evidence>
<dbReference type="SUPFAM" id="SSF53795">
    <property type="entry name" value="PEP carboxykinase-like"/>
    <property type="match status" value="1"/>
</dbReference>
<gene>
    <name evidence="1" type="ORF">III_05676</name>
</gene>
<accession>A0ABC9QUS0</accession>
<comment type="caution">
    <text evidence="1">The sequence shown here is derived from an EMBL/GenBank/DDBJ whole genome shotgun (WGS) entry which is preliminary data.</text>
</comment>
<evidence type="ECO:0000313" key="2">
    <source>
        <dbReference type="Proteomes" id="UP000006976"/>
    </source>
</evidence>
<dbReference type="RefSeq" id="WP_002169741.1">
    <property type="nucleotide sequence ID" value="NZ_JH792253.1"/>
</dbReference>
<dbReference type="Proteomes" id="UP000006976">
    <property type="component" value="Unassembled WGS sequence"/>
</dbReference>
<organism evidence="1 2">
    <name type="scientific">Bacillus mycoides</name>
    <dbReference type="NCBI Taxonomy" id="1405"/>
    <lineage>
        <taxon>Bacteria</taxon>
        <taxon>Bacillati</taxon>
        <taxon>Bacillota</taxon>
        <taxon>Bacilli</taxon>
        <taxon>Bacillales</taxon>
        <taxon>Bacillaceae</taxon>
        <taxon>Bacillus</taxon>
        <taxon>Bacillus cereus group</taxon>
    </lineage>
</organism>
<reference evidence="1 2" key="1">
    <citation type="submission" date="2012-04" db="EMBL/GenBank/DDBJ databases">
        <title>The Genome Sequence of Bacillus cereus VD078.</title>
        <authorList>
            <consortium name="The Broad Institute Genome Sequencing Platform"/>
            <consortium name="The Broad Institute Genome Sequencing Center for Infectious Disease"/>
            <person name="Feldgarden M."/>
            <person name="Van der Auwera G.A."/>
            <person name="Mahillon J."/>
            <person name="Duprez V."/>
            <person name="Timmery S."/>
            <person name="Mattelet C."/>
            <person name="Dierick K."/>
            <person name="Sun M."/>
            <person name="Yu Z."/>
            <person name="Zhu L."/>
            <person name="Hu X."/>
            <person name="Shank E.B."/>
            <person name="Swiecicka I."/>
            <person name="Hansen B.M."/>
            <person name="Andrup L."/>
            <person name="Young S.K."/>
            <person name="Zeng Q."/>
            <person name="Gargeya S."/>
            <person name="Fitzgerald M."/>
            <person name="Haas B."/>
            <person name="Abouelleil A."/>
            <person name="Alvarado L."/>
            <person name="Arachchi H.M."/>
            <person name="Berlin A."/>
            <person name="Chapman S.B."/>
            <person name="Goldberg J."/>
            <person name="Griggs A."/>
            <person name="Gujja S."/>
            <person name="Hansen M."/>
            <person name="Howarth C."/>
            <person name="Imamovic A."/>
            <person name="Larimer J."/>
            <person name="McCowen C."/>
            <person name="Montmayeur A."/>
            <person name="Murphy C."/>
            <person name="Neiman D."/>
            <person name="Pearson M."/>
            <person name="Priest M."/>
            <person name="Roberts A."/>
            <person name="Saif S."/>
            <person name="Shea T."/>
            <person name="Sisk P."/>
            <person name="Sykes S."/>
            <person name="Wortman J."/>
            <person name="Nusbaum C."/>
            <person name="Birren B."/>
        </authorList>
    </citation>
    <scope>NUCLEOTIDE SEQUENCE [LARGE SCALE GENOMIC DNA]</scope>
    <source>
        <strain evidence="1 2">VD078</strain>
    </source>
</reference>
<sequence>MEDISSFLIQCRANVPLSCYFIHNHLEIQTNNRNLYQDLKSFFDPFFSIKHYLDFSDIRPTKIKIITIDELQILQLFPKIKDGTSTFQYVGGPNKYWEWKTIEQNGYIISKSNFLRTIVIQTVSDNNLIIITPNINAARVSQKIIKSEILYKDLQKRGSILFNSAAVSSKDGKGVLIVGQKNSGKTSTMLSLVSGFGMSIISDGLTFIKENNLDGFSLHGTPERSRVGSDITQKYKEFSPYCHSRKQIIHTNLFNPDGNAKKVELSLNELSRIFDCEIQKEEKLDLIIFPEISDSKKTCSYELSSNEIKNKLQKNLIYPLKSKNTPWKDIIHLNIGRIEGQANKLIDKLANNTNGIVINLTKDMNNFEKTLEKYLH</sequence>